<dbReference type="STRING" id="4537.A0A0E0KX95"/>
<reference evidence="1" key="2">
    <citation type="submission" date="2018-05" db="EMBL/GenBank/DDBJ databases">
        <title>OpunRS2 (Oryza punctata Reference Sequence Version 2).</title>
        <authorList>
            <person name="Zhang J."/>
            <person name="Kudrna D."/>
            <person name="Lee S."/>
            <person name="Talag J."/>
            <person name="Welchert J."/>
            <person name="Wing R.A."/>
        </authorList>
    </citation>
    <scope>NUCLEOTIDE SEQUENCE [LARGE SCALE GENOMIC DNA]</scope>
</reference>
<dbReference type="Proteomes" id="UP000026962">
    <property type="component" value="Chromosome 4"/>
</dbReference>
<dbReference type="HOGENOM" id="CLU_186387_0_0_1"/>
<dbReference type="AlphaFoldDB" id="A0A0E0KX95"/>
<accession>A0A0E0KX95</accession>
<sequence>MVQQQQHRPWKAAKVNTSWDSCITEHGSPADSSSPTILSFGGHAAAAAVVFAIGAQAQRASYYGAAAALKPKQDMDAAAAPFLPGTLGQAEKR</sequence>
<evidence type="ECO:0000313" key="2">
    <source>
        <dbReference type="Proteomes" id="UP000026962"/>
    </source>
</evidence>
<proteinExistence type="predicted"/>
<reference evidence="1" key="1">
    <citation type="submission" date="2015-04" db="UniProtKB">
        <authorList>
            <consortium name="EnsemblPlants"/>
        </authorList>
    </citation>
    <scope>IDENTIFICATION</scope>
</reference>
<name>A0A0E0KX95_ORYPU</name>
<dbReference type="Gramene" id="OPUNC04G28320.1">
    <property type="protein sequence ID" value="OPUNC04G28320.1"/>
    <property type="gene ID" value="OPUNC04G28320"/>
</dbReference>
<protein>
    <submittedName>
        <fullName evidence="1">Uncharacterized protein</fullName>
    </submittedName>
</protein>
<dbReference type="EnsemblPlants" id="OPUNC04G28320.1">
    <property type="protein sequence ID" value="OPUNC04G28320.1"/>
    <property type="gene ID" value="OPUNC04G28320"/>
</dbReference>
<organism evidence="1">
    <name type="scientific">Oryza punctata</name>
    <name type="common">Red rice</name>
    <dbReference type="NCBI Taxonomy" id="4537"/>
    <lineage>
        <taxon>Eukaryota</taxon>
        <taxon>Viridiplantae</taxon>
        <taxon>Streptophyta</taxon>
        <taxon>Embryophyta</taxon>
        <taxon>Tracheophyta</taxon>
        <taxon>Spermatophyta</taxon>
        <taxon>Magnoliopsida</taxon>
        <taxon>Liliopsida</taxon>
        <taxon>Poales</taxon>
        <taxon>Poaceae</taxon>
        <taxon>BOP clade</taxon>
        <taxon>Oryzoideae</taxon>
        <taxon>Oryzeae</taxon>
        <taxon>Oryzinae</taxon>
        <taxon>Oryza</taxon>
    </lineage>
</organism>
<keyword evidence="2" id="KW-1185">Reference proteome</keyword>
<evidence type="ECO:0000313" key="1">
    <source>
        <dbReference type="EnsemblPlants" id="OPUNC04G28320.1"/>
    </source>
</evidence>